<sequence length="327" mass="35960">MEFLDEHGALEQLRNMLALTQSATLAVAFWGDGAIERLALDRPGLALKIICNLESGACNPFELRKLRALAGPGNVLSDPRLHGKVYRTDSGAIVGSSNVSTNGLAVEGSGLRGWAEANLFTAEESVLSDLDCWIDARENAPDTHVVTEEDLLAAEALWKERSKLAPPSVLDRHDLFDAFKTSPDHAAWDYVKVFVWTEGVDENAEEEAKDLSCALDDESEFDYYQHCHDDFSAGEFVIEVKGIGRPRFEDIVQVPTPKIEGETLTFVKSLGSEINLPAFGNLTLSKEAKKLLAKAAKPLLARFSKSKPRYCIVPLRDAMDVLKSIEI</sequence>
<accession>A0ABY7TSY5</accession>
<name>A0ABY7TSY5_9SPHN</name>
<dbReference type="Proteomes" id="UP001218231">
    <property type="component" value="Chromosome"/>
</dbReference>
<gene>
    <name evidence="1" type="ORF">PQ457_10150</name>
</gene>
<keyword evidence="2" id="KW-1185">Reference proteome</keyword>
<proteinExistence type="predicted"/>
<dbReference type="RefSeq" id="WP_273616763.1">
    <property type="nucleotide sequence ID" value="NZ_CP117417.1"/>
</dbReference>
<reference evidence="1 2" key="1">
    <citation type="submission" date="2023-02" db="EMBL/GenBank/DDBJ databases">
        <title>Genome sequence of Novosphingobium humi KACC 19094.</title>
        <authorList>
            <person name="Kim S."/>
            <person name="Heo J."/>
            <person name="Kwon S.-W."/>
        </authorList>
    </citation>
    <scope>NUCLEOTIDE SEQUENCE [LARGE SCALE GENOMIC DNA]</scope>
    <source>
        <strain evidence="1 2">KACC 19094</strain>
    </source>
</reference>
<evidence type="ECO:0000313" key="2">
    <source>
        <dbReference type="Proteomes" id="UP001218231"/>
    </source>
</evidence>
<protein>
    <submittedName>
        <fullName evidence="1">Phospholipase D family protein</fullName>
    </submittedName>
</protein>
<evidence type="ECO:0000313" key="1">
    <source>
        <dbReference type="EMBL" id="WCT76312.1"/>
    </source>
</evidence>
<organism evidence="1 2">
    <name type="scientific">Novosphingobium humi</name>
    <dbReference type="NCBI Taxonomy" id="2282397"/>
    <lineage>
        <taxon>Bacteria</taxon>
        <taxon>Pseudomonadati</taxon>
        <taxon>Pseudomonadota</taxon>
        <taxon>Alphaproteobacteria</taxon>
        <taxon>Sphingomonadales</taxon>
        <taxon>Sphingomonadaceae</taxon>
        <taxon>Novosphingobium</taxon>
    </lineage>
</organism>
<dbReference type="CDD" id="cd09117">
    <property type="entry name" value="PLDc_Bfil_DEXD_like"/>
    <property type="match status" value="1"/>
</dbReference>
<dbReference type="EMBL" id="CP117417">
    <property type="protein sequence ID" value="WCT76312.1"/>
    <property type="molecule type" value="Genomic_DNA"/>
</dbReference>